<evidence type="ECO:0000313" key="3">
    <source>
        <dbReference type="Proteomes" id="UP000218282"/>
    </source>
</evidence>
<feature type="domain" description="NAD(+) hydrolase ThsA Sir2/TIR-associating SLOG" evidence="1">
    <location>
        <begin position="261"/>
        <end position="471"/>
    </location>
</feature>
<proteinExistence type="predicted"/>
<reference evidence="2 3" key="1">
    <citation type="submission" date="2014-12" db="EMBL/GenBank/DDBJ databases">
        <title>Draft genome sequences of 10 type strains of Lactococcus.</title>
        <authorList>
            <person name="Sun Z."/>
            <person name="Zhong Z."/>
            <person name="Liu W."/>
            <person name="Zhang W."/>
            <person name="Zhang H."/>
        </authorList>
    </citation>
    <scope>NUCLEOTIDE SEQUENCE [LARGE SCALE GENOMIC DNA]</scope>
    <source>
        <strain evidence="2 3">DSM 6634</strain>
    </source>
</reference>
<name>A0A2A5RYV0_9LACT</name>
<evidence type="ECO:0000259" key="1">
    <source>
        <dbReference type="Pfam" id="PF18185"/>
    </source>
</evidence>
<dbReference type="AlphaFoldDB" id="A0A2A5RYV0"/>
<organism evidence="2 3">
    <name type="scientific">Pseudolactococcus piscium</name>
    <dbReference type="NCBI Taxonomy" id="1364"/>
    <lineage>
        <taxon>Bacteria</taxon>
        <taxon>Bacillati</taxon>
        <taxon>Bacillota</taxon>
        <taxon>Bacilli</taxon>
        <taxon>Lactobacillales</taxon>
        <taxon>Streptococcaceae</taxon>
        <taxon>Pseudolactococcus</taxon>
    </lineage>
</organism>
<dbReference type="InterPro" id="IPR041486">
    <property type="entry name" value="ThsA_STALD"/>
</dbReference>
<dbReference type="Pfam" id="PF13289">
    <property type="entry name" value="SIR2_2"/>
    <property type="match status" value="1"/>
</dbReference>
<dbReference type="Proteomes" id="UP000218282">
    <property type="component" value="Unassembled WGS sequence"/>
</dbReference>
<dbReference type="InterPro" id="IPR029035">
    <property type="entry name" value="DHS-like_NAD/FAD-binding_dom"/>
</dbReference>
<protein>
    <recommendedName>
        <fullName evidence="1">NAD(+) hydrolase ThsA Sir2/TIR-associating SLOG domain-containing protein</fullName>
    </recommendedName>
</protein>
<comment type="caution">
    <text evidence="2">The sequence shown here is derived from an EMBL/GenBank/DDBJ whole genome shotgun (WGS) entry which is preliminary data.</text>
</comment>
<gene>
    <name evidence="2" type="ORF">RU86_GL000349</name>
</gene>
<dbReference type="EMBL" id="JXJW01000011">
    <property type="protein sequence ID" value="PCS06393.1"/>
    <property type="molecule type" value="Genomic_DNA"/>
</dbReference>
<dbReference type="RefSeq" id="WP_096814610.1">
    <property type="nucleotide sequence ID" value="NZ_JXJW01000011.1"/>
</dbReference>
<accession>A0A2A5RYV0</accession>
<evidence type="ECO:0000313" key="2">
    <source>
        <dbReference type="EMBL" id="PCS06393.1"/>
    </source>
</evidence>
<dbReference type="SUPFAM" id="SSF52467">
    <property type="entry name" value="DHS-like NAD/FAD-binding domain"/>
    <property type="match status" value="1"/>
</dbReference>
<keyword evidence="3" id="KW-1185">Reference proteome</keyword>
<dbReference type="Pfam" id="PF18185">
    <property type="entry name" value="STALD"/>
    <property type="match status" value="1"/>
</dbReference>
<sequence length="481" mass="55836">MHKKNINSFLVKFEEAIYNNSAAIFCGAGTSMSSGFANWSELLRPAAEELSLKIEKEDDLITLAQYFVNQEQNKRPLFSIIEKELKKQPLDNKTLTTLTKLPIHTYWTTNYDSEIEDYLIRRERKPLVLRKNMDFYRDQLGYTDKVYKFHGDKEDIENCVITRDDYQNYSTTHQLFVNSLLGDLTNKTFLFLGYSFQDPDFNNLLATLSTYTKDNMQSHYFIEAKASGKGSSYINKKKELASKDRLRAGIKTIWIEDYKTDLPEILACLYNKNKTRYIHVGGSNRKNPDGWTDELIYKFQTELGKKLIQKRYHVATAMIEGTAAFSKGVLEQINEDNLVVEDYFKLNKMPRIKNAEGNLEVLLNDSTKRQYQESILEESGIFIFIFGNQTYDGGASYIPAKGVMNEFNRAKKNKNYIIPIPQTEGASRVIFEEIKHNISDYGYLKKFATELETIDKNDTEKMVDMIIRIIDYIHVEKSIFL</sequence>